<accession>D4H711</accession>
<dbReference type="AlphaFoldDB" id="D4H711"/>
<keyword evidence="4" id="KW-1185">Reference proteome</keyword>
<dbReference type="eggNOG" id="COG1918">
    <property type="taxonomic scope" value="Bacteria"/>
</dbReference>
<dbReference type="InterPro" id="IPR007167">
    <property type="entry name" value="Fe-transptr_FeoA-like"/>
</dbReference>
<evidence type="ECO:0000313" key="3">
    <source>
        <dbReference type="EMBL" id="ADD69715.1"/>
    </source>
</evidence>
<dbReference type="HOGENOM" id="CLU_2069244_0_0_0"/>
<dbReference type="PaxDb" id="522772-Dacet_2965"/>
<dbReference type="PANTHER" id="PTHR43151">
    <property type="entry name" value="FEOA FAMILY PROTEIN"/>
    <property type="match status" value="1"/>
</dbReference>
<dbReference type="InParanoid" id="D4H711"/>
<dbReference type="SUPFAM" id="SSF50037">
    <property type="entry name" value="C-terminal domain of transcriptional repressors"/>
    <property type="match status" value="1"/>
</dbReference>
<dbReference type="STRING" id="522772.Dacet_2965"/>
<protein>
    <submittedName>
        <fullName evidence="3">FeoA family protein</fullName>
    </submittedName>
</protein>
<organism evidence="3 4">
    <name type="scientific">Denitrovibrio acetiphilus (strain DSM 12809 / NBRC 114555 / N2460)</name>
    <dbReference type="NCBI Taxonomy" id="522772"/>
    <lineage>
        <taxon>Bacteria</taxon>
        <taxon>Pseudomonadati</taxon>
        <taxon>Deferribacterota</taxon>
        <taxon>Deferribacteres</taxon>
        <taxon>Deferribacterales</taxon>
        <taxon>Geovibrionaceae</taxon>
        <taxon>Denitrovibrio</taxon>
    </lineage>
</organism>
<dbReference type="InterPro" id="IPR008988">
    <property type="entry name" value="Transcriptional_repressor_C"/>
</dbReference>
<dbReference type="Pfam" id="PF04023">
    <property type="entry name" value="FeoA"/>
    <property type="match status" value="1"/>
</dbReference>
<dbReference type="EMBL" id="CP001968">
    <property type="protein sequence ID" value="ADD69715.1"/>
    <property type="molecule type" value="Genomic_DNA"/>
</dbReference>
<proteinExistence type="predicted"/>
<dbReference type="GO" id="GO:0046914">
    <property type="term" value="F:transition metal ion binding"/>
    <property type="evidence" value="ECO:0007669"/>
    <property type="project" value="InterPro"/>
</dbReference>
<name>D4H711_DENA2</name>
<dbReference type="Proteomes" id="UP000002012">
    <property type="component" value="Chromosome"/>
</dbReference>
<dbReference type="InterPro" id="IPR053184">
    <property type="entry name" value="FeoA-like"/>
</dbReference>
<keyword evidence="1" id="KW-0408">Iron</keyword>
<gene>
    <name evidence="3" type="ordered locus">Dacet_2965</name>
</gene>
<dbReference type="SMART" id="SM00899">
    <property type="entry name" value="FeoA"/>
    <property type="match status" value="1"/>
</dbReference>
<evidence type="ECO:0000259" key="2">
    <source>
        <dbReference type="SMART" id="SM00899"/>
    </source>
</evidence>
<feature type="domain" description="Ferrous iron transporter FeoA-like" evidence="2">
    <location>
        <begin position="17"/>
        <end position="94"/>
    </location>
</feature>
<dbReference type="KEGG" id="dap:Dacet_2965"/>
<reference evidence="3 4" key="1">
    <citation type="journal article" date="2010" name="Stand. Genomic Sci.">
        <title>Complete genome sequence of Denitrovibrio acetiphilus type strain (N2460).</title>
        <authorList>
            <person name="Kiss H."/>
            <person name="Lang E."/>
            <person name="Lapidus A."/>
            <person name="Copeland A."/>
            <person name="Nolan M."/>
            <person name="Glavina Del Rio T."/>
            <person name="Chen F."/>
            <person name="Lucas S."/>
            <person name="Tice H."/>
            <person name="Cheng J.F."/>
            <person name="Han C."/>
            <person name="Goodwin L."/>
            <person name="Pitluck S."/>
            <person name="Liolios K."/>
            <person name="Pati A."/>
            <person name="Ivanova N."/>
            <person name="Mavromatis K."/>
            <person name="Chen A."/>
            <person name="Palaniappan K."/>
            <person name="Land M."/>
            <person name="Hauser L."/>
            <person name="Chang Y.J."/>
            <person name="Jeffries C.D."/>
            <person name="Detter J.C."/>
            <person name="Brettin T."/>
            <person name="Spring S."/>
            <person name="Rohde M."/>
            <person name="Goker M."/>
            <person name="Woyke T."/>
            <person name="Bristow J."/>
            <person name="Eisen J.A."/>
            <person name="Markowitz V."/>
            <person name="Hugenholtz P."/>
            <person name="Kyrpides N.C."/>
            <person name="Klenk H.P."/>
        </authorList>
    </citation>
    <scope>NUCLEOTIDE SEQUENCE [LARGE SCALE GENOMIC DNA]</scope>
    <source>
        <strain evidence="4">DSM 12809 / NBRC 114555 / N2460</strain>
    </source>
</reference>
<evidence type="ECO:0000313" key="4">
    <source>
        <dbReference type="Proteomes" id="UP000002012"/>
    </source>
</evidence>
<dbReference type="Gene3D" id="2.30.30.90">
    <property type="match status" value="1"/>
</dbReference>
<dbReference type="InterPro" id="IPR038157">
    <property type="entry name" value="FeoA_core_dom"/>
</dbReference>
<dbReference type="PANTHER" id="PTHR43151:SF1">
    <property type="entry name" value="SSR2333 PROTEIN"/>
    <property type="match status" value="1"/>
</dbReference>
<evidence type="ECO:0000256" key="1">
    <source>
        <dbReference type="ARBA" id="ARBA00023004"/>
    </source>
</evidence>
<sequence length="118" mass="12964">MHNICCEAPAAVKENVMPLSMLEPGSRGIVKNFVMNCEDHESCRFVRRLKEIGLFHGARFEVLKNDGTGQLSVSCEGTTLALGRGMADKINVEVLNGSVMSGNVFGKFCRRFGIKCRP</sequence>